<dbReference type="Pfam" id="PF07965">
    <property type="entry name" value="Integrin_B_tail"/>
    <property type="match status" value="1"/>
</dbReference>
<feature type="transmembrane region" description="Helical" evidence="17">
    <location>
        <begin position="796"/>
        <end position="820"/>
    </location>
</feature>
<accession>A0A182YH54</accession>
<evidence type="ECO:0000256" key="9">
    <source>
        <dbReference type="ARBA" id="ARBA00022989"/>
    </source>
</evidence>
<dbReference type="GO" id="GO:0005925">
    <property type="term" value="C:focal adhesion"/>
    <property type="evidence" value="ECO:0007669"/>
    <property type="project" value="TreeGrafter"/>
</dbReference>
<evidence type="ECO:0000256" key="3">
    <source>
        <dbReference type="ARBA" id="ARBA00022475"/>
    </source>
</evidence>
<dbReference type="GO" id="GO:0002164">
    <property type="term" value="P:larval development"/>
    <property type="evidence" value="ECO:0007669"/>
    <property type="project" value="UniProtKB-ARBA"/>
</dbReference>
<dbReference type="GO" id="GO:0055002">
    <property type="term" value="P:striated muscle cell development"/>
    <property type="evidence" value="ECO:0007669"/>
    <property type="project" value="UniProtKB-ARBA"/>
</dbReference>
<dbReference type="VEuPathDB" id="VectorBase:ASTEI07790"/>
<dbReference type="InterPro" id="IPR014836">
    <property type="entry name" value="Integrin_bsu_cyt_dom"/>
</dbReference>
<dbReference type="FunFam" id="2.10.25.10:FF:000098">
    <property type="entry name" value="Integrin beta"/>
    <property type="match status" value="1"/>
</dbReference>
<evidence type="ECO:0000256" key="5">
    <source>
        <dbReference type="ARBA" id="ARBA00022692"/>
    </source>
</evidence>
<comment type="similarity">
    <text evidence="2 15">Belongs to the integrin beta chain family.</text>
</comment>
<dbReference type="GO" id="GO:0051094">
    <property type="term" value="P:positive regulation of developmental process"/>
    <property type="evidence" value="ECO:0007669"/>
    <property type="project" value="UniProtKB-ARBA"/>
</dbReference>
<feature type="domain" description="Integrin beta subunit tail" evidence="21">
    <location>
        <begin position="711"/>
        <end position="797"/>
    </location>
</feature>
<evidence type="ECO:0000256" key="8">
    <source>
        <dbReference type="ARBA" id="ARBA00022889"/>
    </source>
</evidence>
<dbReference type="PROSITE" id="PS52047">
    <property type="entry name" value="I_EGF_2"/>
    <property type="match status" value="1"/>
</dbReference>
<dbReference type="FunFam" id="2.10.25.10:FF:000155">
    <property type="entry name" value="Integrin beta"/>
    <property type="match status" value="1"/>
</dbReference>
<dbReference type="GO" id="GO:0036477">
    <property type="term" value="C:somatodendritic compartment"/>
    <property type="evidence" value="ECO:0007669"/>
    <property type="project" value="UniProtKB-ARBA"/>
</dbReference>
<evidence type="ECO:0000259" key="20">
    <source>
        <dbReference type="SMART" id="SM01241"/>
    </source>
</evidence>
<comment type="subcellular location">
    <subcellularLocation>
        <location evidence="15">Cell membrane</location>
        <topology evidence="15">Single-pass type I membrane protein</topology>
    </subcellularLocation>
    <subcellularLocation>
        <location evidence="1">Lateral cell membrane</location>
        <topology evidence="1">Single-pass type I membrane protein</topology>
    </subcellularLocation>
</comment>
<dbReference type="Gene3D" id="2.60.40.1510">
    <property type="entry name" value="ntegrin, alpha v. Chain A, domain 3"/>
    <property type="match status" value="1"/>
</dbReference>
<dbReference type="FunFam" id="3.40.50.410:FF:000002">
    <property type="entry name" value="Integrin beta"/>
    <property type="match status" value="1"/>
</dbReference>
<keyword evidence="7" id="KW-0677">Repeat</keyword>
<dbReference type="GO" id="GO:0007157">
    <property type="term" value="P:heterophilic cell-cell adhesion via plasma membrane cell adhesion molecules"/>
    <property type="evidence" value="ECO:0007669"/>
    <property type="project" value="UniProtKB-ARBA"/>
</dbReference>
<dbReference type="InterPro" id="IPR032695">
    <property type="entry name" value="Integrin_dom_sf"/>
</dbReference>
<dbReference type="GO" id="GO:0009986">
    <property type="term" value="C:cell surface"/>
    <property type="evidence" value="ECO:0007669"/>
    <property type="project" value="TreeGrafter"/>
</dbReference>
<keyword evidence="13" id="KW-0675">Receptor</keyword>
<keyword evidence="12" id="KW-1015">Disulfide bond</keyword>
<evidence type="ECO:0000256" key="7">
    <source>
        <dbReference type="ARBA" id="ARBA00022737"/>
    </source>
</evidence>
<dbReference type="GO" id="GO:1902903">
    <property type="term" value="P:regulation of supramolecular fiber organization"/>
    <property type="evidence" value="ECO:0007669"/>
    <property type="project" value="UniProtKB-ARBA"/>
</dbReference>
<evidence type="ECO:0000256" key="10">
    <source>
        <dbReference type="ARBA" id="ARBA00023037"/>
    </source>
</evidence>
<evidence type="ECO:0000256" key="13">
    <source>
        <dbReference type="ARBA" id="ARBA00023170"/>
    </source>
</evidence>
<evidence type="ECO:0000256" key="14">
    <source>
        <dbReference type="ARBA" id="ARBA00023180"/>
    </source>
</evidence>
<evidence type="ECO:0000313" key="23">
    <source>
        <dbReference type="Proteomes" id="UP000076408"/>
    </source>
</evidence>
<feature type="signal peptide" evidence="18">
    <location>
        <begin position="1"/>
        <end position="31"/>
    </location>
</feature>
<keyword evidence="8 15" id="KW-0130">Cell adhesion</keyword>
<feature type="chain" id="PRO_5043825697" description="Integrin beta" evidence="18">
    <location>
        <begin position="32"/>
        <end position="867"/>
    </location>
</feature>
<keyword evidence="9 17" id="KW-1133">Transmembrane helix</keyword>
<dbReference type="FunFam" id="1.20.5.100:FF:000002">
    <property type="entry name" value="Integrin beta"/>
    <property type="match status" value="1"/>
</dbReference>
<dbReference type="Pfam" id="PF08725">
    <property type="entry name" value="Integrin_b_cyt"/>
    <property type="match status" value="1"/>
</dbReference>
<evidence type="ECO:0000256" key="15">
    <source>
        <dbReference type="RuleBase" id="RU000633"/>
    </source>
</evidence>
<dbReference type="GO" id="GO:0033627">
    <property type="term" value="P:cell adhesion mediated by integrin"/>
    <property type="evidence" value="ECO:0007669"/>
    <property type="project" value="TreeGrafter"/>
</dbReference>
<dbReference type="FunFam" id="4.10.1240.30:FF:000005">
    <property type="entry name" value="Integrin beta"/>
    <property type="match status" value="1"/>
</dbReference>
<evidence type="ECO:0000256" key="4">
    <source>
        <dbReference type="ARBA" id="ARBA00022553"/>
    </source>
</evidence>
<dbReference type="AlphaFoldDB" id="A0A182YH54"/>
<dbReference type="InterPro" id="IPR002369">
    <property type="entry name" value="Integrin_bsu_VWA"/>
</dbReference>
<keyword evidence="11 17" id="KW-0472">Membrane</keyword>
<dbReference type="OMA" id="NCVCGAC"/>
<protein>
    <recommendedName>
        <fullName evidence="15">Integrin beta</fullName>
    </recommendedName>
</protein>
<keyword evidence="4" id="KW-0597">Phosphoprotein</keyword>
<dbReference type="SUPFAM" id="SSF53300">
    <property type="entry name" value="vWA-like"/>
    <property type="match status" value="1"/>
</dbReference>
<evidence type="ECO:0000256" key="18">
    <source>
        <dbReference type="SAM" id="SignalP"/>
    </source>
</evidence>
<dbReference type="GO" id="GO:0007160">
    <property type="term" value="P:cell-matrix adhesion"/>
    <property type="evidence" value="ECO:0007669"/>
    <property type="project" value="TreeGrafter"/>
</dbReference>
<feature type="compositionally biased region" description="Basic and acidic residues" evidence="16">
    <location>
        <begin position="100"/>
        <end position="113"/>
    </location>
</feature>
<dbReference type="SMART" id="SM00187">
    <property type="entry name" value="INB"/>
    <property type="match status" value="1"/>
</dbReference>
<dbReference type="Gene3D" id="2.10.25.10">
    <property type="entry name" value="Laminin"/>
    <property type="match status" value="4"/>
</dbReference>
<dbReference type="GO" id="GO:0016477">
    <property type="term" value="P:cell migration"/>
    <property type="evidence" value="ECO:0007669"/>
    <property type="project" value="TreeGrafter"/>
</dbReference>
<evidence type="ECO:0000256" key="2">
    <source>
        <dbReference type="ARBA" id="ARBA00007449"/>
    </source>
</evidence>
<keyword evidence="5 15" id="KW-0812">Transmembrane</keyword>
<dbReference type="SUPFAM" id="SSF57196">
    <property type="entry name" value="EGF/Laminin"/>
    <property type="match status" value="1"/>
</dbReference>
<keyword evidence="23" id="KW-1185">Reference proteome</keyword>
<keyword evidence="10 15" id="KW-0401">Integrin</keyword>
<keyword evidence="6 18" id="KW-0732">Signal</keyword>
<dbReference type="Pfam" id="PF07974">
    <property type="entry name" value="EGF_2"/>
    <property type="match status" value="1"/>
</dbReference>
<dbReference type="GO" id="GO:0016328">
    <property type="term" value="C:lateral plasma membrane"/>
    <property type="evidence" value="ECO:0007669"/>
    <property type="project" value="UniProtKB-SubCell"/>
</dbReference>
<dbReference type="Gene3D" id="4.10.1240.30">
    <property type="match status" value="1"/>
</dbReference>
<dbReference type="VEuPathDB" id="VectorBase:ASTE001293"/>
<dbReference type="InterPro" id="IPR015812">
    <property type="entry name" value="Integrin_bsu"/>
</dbReference>
<dbReference type="GO" id="GO:0043005">
    <property type="term" value="C:neuron projection"/>
    <property type="evidence" value="ECO:0007669"/>
    <property type="project" value="UniProtKB-ARBA"/>
</dbReference>
<proteinExistence type="inferred from homology"/>
<dbReference type="InterPro" id="IPR057243">
    <property type="entry name" value="Integrin_I-EGF_CS"/>
</dbReference>
<dbReference type="Proteomes" id="UP000076408">
    <property type="component" value="Unassembled WGS sequence"/>
</dbReference>
<evidence type="ECO:0000256" key="12">
    <source>
        <dbReference type="ARBA" id="ARBA00023157"/>
    </source>
</evidence>
<dbReference type="SMART" id="SM01241">
    <property type="entry name" value="Integrin_b_cyt"/>
    <property type="match status" value="1"/>
</dbReference>
<dbReference type="SUPFAM" id="SSF69687">
    <property type="entry name" value="Integrin beta tail domain"/>
    <property type="match status" value="1"/>
</dbReference>
<dbReference type="VEuPathDB" id="VectorBase:ASTEI20_033749"/>
<dbReference type="STRING" id="30069.A0A182YH54"/>
<evidence type="ECO:0000256" key="17">
    <source>
        <dbReference type="SAM" id="Phobius"/>
    </source>
</evidence>
<keyword evidence="14" id="KW-0325">Glycoprotein</keyword>
<dbReference type="EnsemblMetazoa" id="ASTEI07790-RA">
    <property type="protein sequence ID" value="ASTEI07790-PA"/>
    <property type="gene ID" value="ASTEI07790"/>
</dbReference>
<keyword evidence="3" id="KW-1003">Cell membrane</keyword>
<reference evidence="23" key="1">
    <citation type="journal article" date="2014" name="Genome Biol.">
        <title>Genome analysis of a major urban malaria vector mosquito, Anopheles stephensi.</title>
        <authorList>
            <person name="Jiang X."/>
            <person name="Peery A."/>
            <person name="Hall A.B."/>
            <person name="Sharma A."/>
            <person name="Chen X.G."/>
            <person name="Waterhouse R.M."/>
            <person name="Komissarov A."/>
            <person name="Riehle M.M."/>
            <person name="Shouche Y."/>
            <person name="Sharakhova M.V."/>
            <person name="Lawson D."/>
            <person name="Pakpour N."/>
            <person name="Arensburger P."/>
            <person name="Davidson V.L."/>
            <person name="Eiglmeier K."/>
            <person name="Emrich S."/>
            <person name="George P."/>
            <person name="Kennedy R.C."/>
            <person name="Mane S.P."/>
            <person name="Maslen G."/>
            <person name="Oringanje C."/>
            <person name="Qi Y."/>
            <person name="Settlage R."/>
            <person name="Tojo M."/>
            <person name="Tubio J.M."/>
            <person name="Unger M.F."/>
            <person name="Wang B."/>
            <person name="Vernick K.D."/>
            <person name="Ribeiro J.M."/>
            <person name="James A.A."/>
            <person name="Michel K."/>
            <person name="Riehle M.A."/>
            <person name="Luckhart S."/>
            <person name="Sharakhov I.V."/>
            <person name="Tu Z."/>
        </authorList>
    </citation>
    <scope>NUCLEOTIDE SEQUENCE [LARGE SCALE GENOMIC DNA]</scope>
    <source>
        <strain evidence="23">Indian</strain>
    </source>
</reference>
<dbReference type="InterPro" id="IPR036349">
    <property type="entry name" value="Integrin_bsu_tail_dom_sf"/>
</dbReference>
<sequence length="867" mass="96015">MFAAPRNPREGAAMYVLAIALLACIAQLATGQLSTYQLTTCPGKTTCSQCIQTTNCRWCTMPNFTHPRCHGQIEKYCPEEYTVDPSNTFQLVQGRELTKPSRRVLEGQSERESYYSSSHYQSSSSSSSSFQQSSSSYESESAAGSIVQISPQRVSLKLRLSEYLPVGTLETPCPGIVLLIEHSFADEAFRFNVNYAQAEDYPVDLYYLMDLSKSMEDDKTILSTLGADLASEMRKITSNFKLGFGSFVDKVLMPYVSTVPKNLREPCPGCVAPYGYHNLMPLSTDANLFSHEVQRANVSGNLDAPEGGFDAIMQAIVCREQIGWREKARRLLLFSTDAGFHYAGDGKLGGVITPNDGECHLDHNGRYTHSTTQDYPSISQINLKVKQNAINVIFAVTAEELSVYEQLSRLVEGSSAAKLSNDSSNIVSLVRDQYNKISSSVEMKDNRTDNVIDVKYYSRCRNTNGALQQTNRCEGLKVGDVVTFEAHITLLQCPNDPRDWHQVLQIYPVGINESLTVDIEMLCSCPCEHPSDPEYRERADECSNAGTYKCGICECDGTNHGQRCECSALDSLLEPGMVDACRMSNASEECSGRGQCVCGVCVCERRPNPDELIEGRYCECDNFSCDRPGGLLCSGPDHGRCVCGQCECRDGWTGPACDCRASNETCMPPGGGELCSGHGTCECGTCRCTVTEDGRYTGRYCEKCPTCAGRCNEFKHCVQCQQYKTGPLAAANECATNCTLFVPIPVEKVTIDEERNDNKCTFFDEDDCRFEFSYNDSDQEKVVVTAQEERDCPPKVFMLGIALAVIAVVVLIGMAVLLLWKVLTSIHDQREFARFEKERMMAKWDTGENPIYKQATTTFKNPTYAGK</sequence>
<dbReference type="PROSITE" id="PS51257">
    <property type="entry name" value="PROKAR_LIPOPROTEIN"/>
    <property type="match status" value="1"/>
</dbReference>
<dbReference type="GO" id="GO:0030016">
    <property type="term" value="C:myofibril"/>
    <property type="evidence" value="ECO:0007669"/>
    <property type="project" value="UniProtKB-ARBA"/>
</dbReference>
<evidence type="ECO:0000259" key="21">
    <source>
        <dbReference type="SMART" id="SM01242"/>
    </source>
</evidence>
<dbReference type="SMART" id="SM01242">
    <property type="entry name" value="Integrin_B_tail"/>
    <property type="match status" value="1"/>
</dbReference>
<dbReference type="GO" id="GO:0007229">
    <property type="term" value="P:integrin-mediated signaling pathway"/>
    <property type="evidence" value="ECO:0007669"/>
    <property type="project" value="UniProtKB-KW"/>
</dbReference>
<dbReference type="Pfam" id="PF00362">
    <property type="entry name" value="Integrin_beta"/>
    <property type="match status" value="1"/>
</dbReference>
<dbReference type="SUPFAM" id="SSF103575">
    <property type="entry name" value="Plexin repeat"/>
    <property type="match status" value="1"/>
</dbReference>
<dbReference type="SUPFAM" id="SSF69179">
    <property type="entry name" value="Integrin domains"/>
    <property type="match status" value="1"/>
</dbReference>
<evidence type="ECO:0000256" key="6">
    <source>
        <dbReference type="ARBA" id="ARBA00022729"/>
    </source>
</evidence>
<dbReference type="InterPro" id="IPR013111">
    <property type="entry name" value="EGF_extracell"/>
</dbReference>
<evidence type="ECO:0000256" key="11">
    <source>
        <dbReference type="ARBA" id="ARBA00023136"/>
    </source>
</evidence>
<dbReference type="GO" id="GO:0005178">
    <property type="term" value="F:integrin binding"/>
    <property type="evidence" value="ECO:0007669"/>
    <property type="project" value="TreeGrafter"/>
</dbReference>
<feature type="region of interest" description="Disordered" evidence="16">
    <location>
        <begin position="100"/>
        <end position="133"/>
    </location>
</feature>
<dbReference type="Gene3D" id="3.40.50.410">
    <property type="entry name" value="von Willebrand factor, type A domain"/>
    <property type="match status" value="1"/>
</dbReference>
<dbReference type="PIRSF" id="PIRSF002512">
    <property type="entry name" value="Integrin_B"/>
    <property type="match status" value="1"/>
</dbReference>
<name>A0A182YH54_ANOST</name>
<evidence type="ECO:0000313" key="22">
    <source>
        <dbReference type="EnsemblMetazoa" id="ASTEI07790-PA"/>
    </source>
</evidence>
<dbReference type="PRINTS" id="PR01186">
    <property type="entry name" value="INTEGRINB"/>
</dbReference>
<dbReference type="GO" id="GO:0048513">
    <property type="term" value="P:animal organ development"/>
    <property type="evidence" value="ECO:0007669"/>
    <property type="project" value="UniProtKB-ARBA"/>
</dbReference>
<evidence type="ECO:0000259" key="19">
    <source>
        <dbReference type="SMART" id="SM00187"/>
    </source>
</evidence>
<dbReference type="Pfam" id="PF23105">
    <property type="entry name" value="EGF_integrin"/>
    <property type="match status" value="2"/>
</dbReference>
<reference evidence="22" key="2">
    <citation type="submission" date="2020-05" db="UniProtKB">
        <authorList>
            <consortium name="EnsemblMetazoa"/>
        </authorList>
    </citation>
    <scope>IDENTIFICATION</scope>
    <source>
        <strain evidence="22">Indian</strain>
    </source>
</reference>
<feature type="compositionally biased region" description="Low complexity" evidence="16">
    <location>
        <begin position="114"/>
        <end position="133"/>
    </location>
</feature>
<dbReference type="PROSITE" id="PS00243">
    <property type="entry name" value="I_EGF_1"/>
    <property type="match status" value="2"/>
</dbReference>
<organism evidence="22 23">
    <name type="scientific">Anopheles stephensi</name>
    <name type="common">Indo-Pakistan malaria mosquito</name>
    <dbReference type="NCBI Taxonomy" id="30069"/>
    <lineage>
        <taxon>Eukaryota</taxon>
        <taxon>Metazoa</taxon>
        <taxon>Ecdysozoa</taxon>
        <taxon>Arthropoda</taxon>
        <taxon>Hexapoda</taxon>
        <taxon>Insecta</taxon>
        <taxon>Pterygota</taxon>
        <taxon>Neoptera</taxon>
        <taxon>Endopterygota</taxon>
        <taxon>Diptera</taxon>
        <taxon>Nematocera</taxon>
        <taxon>Culicoidea</taxon>
        <taxon>Culicidae</taxon>
        <taxon>Anophelinae</taxon>
        <taxon>Anopheles</taxon>
    </lineage>
</organism>
<dbReference type="PANTHER" id="PTHR10082:SF60">
    <property type="entry name" value="INTEGRIN BETA-PS"/>
    <property type="match status" value="1"/>
</dbReference>
<dbReference type="GO" id="GO:0051130">
    <property type="term" value="P:positive regulation of cellular component organization"/>
    <property type="evidence" value="ECO:0007669"/>
    <property type="project" value="UniProtKB-ARBA"/>
</dbReference>
<dbReference type="InterPro" id="IPR057073">
    <property type="entry name" value="EGF_integrin_2"/>
</dbReference>
<dbReference type="GO" id="GO:0042592">
    <property type="term" value="P:homeostatic process"/>
    <property type="evidence" value="ECO:0007669"/>
    <property type="project" value="UniProtKB-ARBA"/>
</dbReference>
<dbReference type="InterPro" id="IPR012896">
    <property type="entry name" value="Integrin_bsu_tail"/>
</dbReference>
<dbReference type="Gene3D" id="1.20.5.100">
    <property type="entry name" value="Cytochrome c1, transmembrane anchor, C-terminal"/>
    <property type="match status" value="1"/>
</dbReference>
<feature type="domain" description="Integrin beta subunit VWA" evidence="19">
    <location>
        <begin position="46"/>
        <end position="525"/>
    </location>
</feature>
<evidence type="ECO:0000256" key="16">
    <source>
        <dbReference type="SAM" id="MobiDB-lite"/>
    </source>
</evidence>
<feature type="domain" description="Integrin beta subunit cytoplasmic" evidence="20">
    <location>
        <begin position="821"/>
        <end position="867"/>
    </location>
</feature>
<dbReference type="InterPro" id="IPR036465">
    <property type="entry name" value="vWFA_dom_sf"/>
</dbReference>
<dbReference type="GO" id="GO:0110020">
    <property type="term" value="P:regulation of actomyosin structure organization"/>
    <property type="evidence" value="ECO:0007669"/>
    <property type="project" value="UniProtKB-ARBA"/>
</dbReference>
<evidence type="ECO:0000256" key="1">
    <source>
        <dbReference type="ARBA" id="ARBA00004591"/>
    </source>
</evidence>
<dbReference type="GO" id="GO:0008305">
    <property type="term" value="C:integrin complex"/>
    <property type="evidence" value="ECO:0007669"/>
    <property type="project" value="TreeGrafter"/>
</dbReference>
<dbReference type="GO" id="GO:0030334">
    <property type="term" value="P:regulation of cell migration"/>
    <property type="evidence" value="ECO:0007669"/>
    <property type="project" value="UniProtKB-ARBA"/>
</dbReference>
<dbReference type="PANTHER" id="PTHR10082">
    <property type="entry name" value="INTEGRIN BETA SUBUNIT"/>
    <property type="match status" value="1"/>
</dbReference>